<dbReference type="InterPro" id="IPR036388">
    <property type="entry name" value="WH-like_DNA-bd_sf"/>
</dbReference>
<dbReference type="PIRSF" id="PIRSF005739">
    <property type="entry name" value="O-mtase"/>
    <property type="match status" value="1"/>
</dbReference>
<dbReference type="RefSeq" id="WP_181583279.1">
    <property type="nucleotide sequence ID" value="NZ_CP059399.1"/>
</dbReference>
<keyword evidence="8" id="KW-1185">Reference proteome</keyword>
<dbReference type="InterPro" id="IPR016461">
    <property type="entry name" value="COMT-like"/>
</dbReference>
<evidence type="ECO:0000256" key="4">
    <source>
        <dbReference type="PIRSR" id="PIRSR005739-1"/>
    </source>
</evidence>
<evidence type="ECO:0000256" key="3">
    <source>
        <dbReference type="ARBA" id="ARBA00022691"/>
    </source>
</evidence>
<evidence type="ECO:0000256" key="2">
    <source>
        <dbReference type="ARBA" id="ARBA00022679"/>
    </source>
</evidence>
<evidence type="ECO:0000313" key="7">
    <source>
        <dbReference type="EMBL" id="QLY32106.1"/>
    </source>
</evidence>
<dbReference type="KEGG" id="nhu:H0264_07400"/>
<dbReference type="GO" id="GO:0032259">
    <property type="term" value="P:methylation"/>
    <property type="evidence" value="ECO:0007669"/>
    <property type="project" value="UniProtKB-KW"/>
</dbReference>
<proteinExistence type="predicted"/>
<feature type="domain" description="O-methyltransferase dimerisation" evidence="6">
    <location>
        <begin position="9"/>
        <end position="74"/>
    </location>
</feature>
<sequence>MDRLLGIGLGFWESRTLLSAVELGVFTVLGERQLTAEELREELGLHPRAARDFFDALVAMEVLRREDGRYANAADTAQYLDRNRGEYIGGFLEMAATRLYGFWAGLTEGLRTGLPQNEAKAGGDFFATLYRDQDRLRAFQRAMTGLSLPSAHAIAQEFPWQRWLTVADIGTAQGALLRTVLDSHPHLQGIGFDLPVCEPIFTEYVAPLGKRACFQPGDFFTDPLPTAEVLVFGHILHDWDLGTKRMLLTKAHKALPDGGAILVYETLIDDDRRTNLAGLLMSLNMLIETPAGFDYTAADLREWLSETGFRDPQTVRLAGPESMVWAVK</sequence>
<dbReference type="Gene3D" id="1.10.10.10">
    <property type="entry name" value="Winged helix-like DNA-binding domain superfamily/Winged helix DNA-binding domain"/>
    <property type="match status" value="1"/>
</dbReference>
<dbReference type="Pfam" id="PF00891">
    <property type="entry name" value="Methyltransf_2"/>
    <property type="match status" value="1"/>
</dbReference>
<feature type="domain" description="O-methyltransferase C-terminal" evidence="5">
    <location>
        <begin position="103"/>
        <end position="310"/>
    </location>
</feature>
<dbReference type="SUPFAM" id="SSF53335">
    <property type="entry name" value="S-adenosyl-L-methionine-dependent methyltransferases"/>
    <property type="match status" value="1"/>
</dbReference>
<dbReference type="AlphaFoldDB" id="A0A7D6Z3P4"/>
<dbReference type="GO" id="GO:0046983">
    <property type="term" value="F:protein dimerization activity"/>
    <property type="evidence" value="ECO:0007669"/>
    <property type="project" value="InterPro"/>
</dbReference>
<feature type="active site" description="Proton acceptor" evidence="4">
    <location>
        <position position="237"/>
    </location>
</feature>
<dbReference type="SUPFAM" id="SSF46785">
    <property type="entry name" value="Winged helix' DNA-binding domain"/>
    <property type="match status" value="1"/>
</dbReference>
<dbReference type="Pfam" id="PF08100">
    <property type="entry name" value="Dimerisation"/>
    <property type="match status" value="1"/>
</dbReference>
<dbReference type="Gene3D" id="3.40.50.150">
    <property type="entry name" value="Vaccinia Virus protein VP39"/>
    <property type="match status" value="1"/>
</dbReference>
<protein>
    <submittedName>
        <fullName evidence="7">Methyltransferase</fullName>
    </submittedName>
</protein>
<accession>A0A7D6Z3P4</accession>
<dbReference type="InterPro" id="IPR012967">
    <property type="entry name" value="COMT_dimerisation"/>
</dbReference>
<keyword evidence="3" id="KW-0949">S-adenosyl-L-methionine</keyword>
<keyword evidence="2 7" id="KW-0808">Transferase</keyword>
<evidence type="ECO:0000256" key="1">
    <source>
        <dbReference type="ARBA" id="ARBA00022603"/>
    </source>
</evidence>
<dbReference type="EMBL" id="CP059399">
    <property type="protein sequence ID" value="QLY32106.1"/>
    <property type="molecule type" value="Genomic_DNA"/>
</dbReference>
<name>A0A7D6Z3P4_9NOCA</name>
<keyword evidence="1 7" id="KW-0489">Methyltransferase</keyword>
<dbReference type="Proteomes" id="UP000515512">
    <property type="component" value="Chromosome"/>
</dbReference>
<reference evidence="7 8" key="1">
    <citation type="submission" date="2020-07" db="EMBL/GenBank/DDBJ databases">
        <authorList>
            <person name="Zhuang K."/>
            <person name="Ran Y."/>
        </authorList>
    </citation>
    <scope>NUCLEOTIDE SEQUENCE [LARGE SCALE GENOMIC DNA]</scope>
    <source>
        <strain evidence="7 8">WCH-YHL-001</strain>
    </source>
</reference>
<evidence type="ECO:0000313" key="8">
    <source>
        <dbReference type="Proteomes" id="UP000515512"/>
    </source>
</evidence>
<organism evidence="7 8">
    <name type="scientific">Nocardia huaxiensis</name>
    <dbReference type="NCBI Taxonomy" id="2755382"/>
    <lineage>
        <taxon>Bacteria</taxon>
        <taxon>Bacillati</taxon>
        <taxon>Actinomycetota</taxon>
        <taxon>Actinomycetes</taxon>
        <taxon>Mycobacteriales</taxon>
        <taxon>Nocardiaceae</taxon>
        <taxon>Nocardia</taxon>
    </lineage>
</organism>
<dbReference type="InterPro" id="IPR001077">
    <property type="entry name" value="COMT_C"/>
</dbReference>
<dbReference type="PROSITE" id="PS51683">
    <property type="entry name" value="SAM_OMT_II"/>
    <property type="match status" value="1"/>
</dbReference>
<dbReference type="GO" id="GO:0008171">
    <property type="term" value="F:O-methyltransferase activity"/>
    <property type="evidence" value="ECO:0007669"/>
    <property type="project" value="InterPro"/>
</dbReference>
<dbReference type="InterPro" id="IPR029063">
    <property type="entry name" value="SAM-dependent_MTases_sf"/>
</dbReference>
<gene>
    <name evidence="7" type="ORF">H0264_07400</name>
</gene>
<evidence type="ECO:0000259" key="6">
    <source>
        <dbReference type="Pfam" id="PF08100"/>
    </source>
</evidence>
<dbReference type="PANTHER" id="PTHR43712">
    <property type="entry name" value="PUTATIVE (AFU_ORTHOLOGUE AFUA_4G14580)-RELATED"/>
    <property type="match status" value="1"/>
</dbReference>
<dbReference type="PANTHER" id="PTHR43712:SF2">
    <property type="entry name" value="O-METHYLTRANSFERASE CICE"/>
    <property type="match status" value="1"/>
</dbReference>
<evidence type="ECO:0000259" key="5">
    <source>
        <dbReference type="Pfam" id="PF00891"/>
    </source>
</evidence>
<dbReference type="InterPro" id="IPR036390">
    <property type="entry name" value="WH_DNA-bd_sf"/>
</dbReference>